<dbReference type="Pfam" id="PF03712">
    <property type="entry name" value="Cu2_monoox_C"/>
    <property type="match status" value="2"/>
</dbReference>
<keyword evidence="11" id="KW-0325">Glycoprotein</keyword>
<dbReference type="GO" id="GO:0004500">
    <property type="term" value="F:dopamine beta-monooxygenase activity"/>
    <property type="evidence" value="ECO:0007669"/>
    <property type="project" value="InterPro"/>
</dbReference>
<protein>
    <submittedName>
        <fullName evidence="13">DBH-like monooxygenase protein 1-like protein</fullName>
    </submittedName>
</protein>
<evidence type="ECO:0000256" key="8">
    <source>
        <dbReference type="ARBA" id="ARBA00023033"/>
    </source>
</evidence>
<proteinExistence type="inferred from homology"/>
<dbReference type="InterPro" id="IPR024548">
    <property type="entry name" value="Cu2_monoox_C"/>
</dbReference>
<comment type="cofactor">
    <cofactor evidence="1">
        <name>Cu(2+)</name>
        <dbReference type="ChEBI" id="CHEBI:29036"/>
    </cofactor>
</comment>
<dbReference type="FunFam" id="2.60.120.310:FF:000004">
    <property type="entry name" value="DBH-like monooxygenase protein 1"/>
    <property type="match status" value="1"/>
</dbReference>
<gene>
    <name evidence="13" type="ORF">CGI_10013490</name>
</gene>
<keyword evidence="6" id="KW-0560">Oxidoreductase</keyword>
<dbReference type="Gene3D" id="2.60.120.230">
    <property type="match status" value="2"/>
</dbReference>
<dbReference type="EMBL" id="JH819016">
    <property type="protein sequence ID" value="EKC40021.1"/>
    <property type="molecule type" value="Genomic_DNA"/>
</dbReference>
<dbReference type="PROSITE" id="PS50836">
    <property type="entry name" value="DOMON"/>
    <property type="match status" value="2"/>
</dbReference>
<feature type="domain" description="DOMON" evidence="12">
    <location>
        <begin position="592"/>
        <end position="712"/>
    </location>
</feature>
<dbReference type="InParanoid" id="K1RYD1"/>
<evidence type="ECO:0000256" key="2">
    <source>
        <dbReference type="ARBA" id="ARBA00004370"/>
    </source>
</evidence>
<dbReference type="FunFam" id="2.60.120.230:FF:000001">
    <property type="entry name" value="Monooxygenase, DBH-like 1"/>
    <property type="match status" value="1"/>
</dbReference>
<keyword evidence="8 13" id="KW-0503">Monooxygenase</keyword>
<organism evidence="13">
    <name type="scientific">Magallana gigas</name>
    <name type="common">Pacific oyster</name>
    <name type="synonym">Crassostrea gigas</name>
    <dbReference type="NCBI Taxonomy" id="29159"/>
    <lineage>
        <taxon>Eukaryota</taxon>
        <taxon>Metazoa</taxon>
        <taxon>Spiralia</taxon>
        <taxon>Lophotrochozoa</taxon>
        <taxon>Mollusca</taxon>
        <taxon>Bivalvia</taxon>
        <taxon>Autobranchia</taxon>
        <taxon>Pteriomorphia</taxon>
        <taxon>Ostreida</taxon>
        <taxon>Ostreoidea</taxon>
        <taxon>Ostreidae</taxon>
        <taxon>Magallana</taxon>
    </lineage>
</organism>
<keyword evidence="7" id="KW-0186">Copper</keyword>
<dbReference type="Gene3D" id="2.60.40.1210">
    <property type="entry name" value="Cellobiose dehydrogenase, cytochrome domain"/>
    <property type="match status" value="1"/>
</dbReference>
<dbReference type="InterPro" id="IPR036939">
    <property type="entry name" value="Cu2_ascorb_mOase_N_sf"/>
</dbReference>
<dbReference type="FunCoup" id="K1RYD1">
    <property type="interactions" value="1"/>
</dbReference>
<evidence type="ECO:0000256" key="5">
    <source>
        <dbReference type="ARBA" id="ARBA00022729"/>
    </source>
</evidence>
<dbReference type="PANTHER" id="PTHR10157">
    <property type="entry name" value="DOPAMINE BETA HYDROXYLASE RELATED"/>
    <property type="match status" value="1"/>
</dbReference>
<dbReference type="GO" id="GO:0005615">
    <property type="term" value="C:extracellular space"/>
    <property type="evidence" value="ECO:0007669"/>
    <property type="project" value="TreeGrafter"/>
</dbReference>
<evidence type="ECO:0000256" key="11">
    <source>
        <dbReference type="ARBA" id="ARBA00023180"/>
    </source>
</evidence>
<feature type="domain" description="DOMON" evidence="12">
    <location>
        <begin position="30"/>
        <end position="143"/>
    </location>
</feature>
<dbReference type="Pfam" id="PF01082">
    <property type="entry name" value="Cu2_monooxygen"/>
    <property type="match status" value="1"/>
</dbReference>
<accession>K1RYD1</accession>
<dbReference type="InterPro" id="IPR045266">
    <property type="entry name" value="DOH_DOMON"/>
</dbReference>
<dbReference type="CDD" id="cd09631">
    <property type="entry name" value="DOMON_DOH"/>
    <property type="match status" value="2"/>
</dbReference>
<name>K1RYD1_MAGGI</name>
<dbReference type="FunFam" id="2.60.40.1210:FF:000001">
    <property type="entry name" value="Monooxygenase, DBH-like 1, like"/>
    <property type="match status" value="1"/>
</dbReference>
<dbReference type="SUPFAM" id="SSF49742">
    <property type="entry name" value="PHM/PNGase F"/>
    <property type="match status" value="3"/>
</dbReference>
<dbReference type="InterPro" id="IPR000945">
    <property type="entry name" value="DBH-like"/>
</dbReference>
<keyword evidence="5" id="KW-0732">Signal</keyword>
<dbReference type="InterPro" id="IPR008977">
    <property type="entry name" value="PHM/PNGase_F_dom_sf"/>
</dbReference>
<dbReference type="GO" id="GO:0042420">
    <property type="term" value="P:dopamine catabolic process"/>
    <property type="evidence" value="ECO:0007669"/>
    <property type="project" value="TreeGrafter"/>
</dbReference>
<evidence type="ECO:0000256" key="6">
    <source>
        <dbReference type="ARBA" id="ARBA00023002"/>
    </source>
</evidence>
<dbReference type="InterPro" id="IPR028460">
    <property type="entry name" value="Tbh/DBH"/>
</dbReference>
<dbReference type="PANTHER" id="PTHR10157:SF23">
    <property type="entry name" value="MOXD1 HOMOLOG 1"/>
    <property type="match status" value="1"/>
</dbReference>
<dbReference type="InterPro" id="IPR014784">
    <property type="entry name" value="Cu2_ascorb_mOase-like_C"/>
</dbReference>
<dbReference type="InterPro" id="IPR005018">
    <property type="entry name" value="DOMON_domain"/>
</dbReference>
<dbReference type="HOGENOM" id="CLU_017939_1_0_1"/>
<dbReference type="GO" id="GO:0006589">
    <property type="term" value="P:octopamine biosynthetic process"/>
    <property type="evidence" value="ECO:0007669"/>
    <property type="project" value="TreeGrafter"/>
</dbReference>
<comment type="subcellular location">
    <subcellularLocation>
        <location evidence="2">Membrane</location>
    </subcellularLocation>
</comment>
<evidence type="ECO:0000256" key="7">
    <source>
        <dbReference type="ARBA" id="ARBA00023008"/>
    </source>
</evidence>
<evidence type="ECO:0000259" key="12">
    <source>
        <dbReference type="PROSITE" id="PS50836"/>
    </source>
</evidence>
<dbReference type="Pfam" id="PF03351">
    <property type="entry name" value="DOMON"/>
    <property type="match status" value="2"/>
</dbReference>
<dbReference type="SUPFAM" id="SSF49344">
    <property type="entry name" value="CBD9-like"/>
    <property type="match status" value="2"/>
</dbReference>
<dbReference type="PRINTS" id="PR00767">
    <property type="entry name" value="DBMONOXGNASE"/>
</dbReference>
<dbReference type="GO" id="GO:0042421">
    <property type="term" value="P:norepinephrine biosynthetic process"/>
    <property type="evidence" value="ECO:0007669"/>
    <property type="project" value="TreeGrafter"/>
</dbReference>
<dbReference type="InterPro" id="IPR000323">
    <property type="entry name" value="Cu2_ascorb_mOase_N"/>
</dbReference>
<evidence type="ECO:0000256" key="9">
    <source>
        <dbReference type="ARBA" id="ARBA00023136"/>
    </source>
</evidence>
<dbReference type="AlphaFoldDB" id="K1RYD1"/>
<reference evidence="13" key="1">
    <citation type="journal article" date="2012" name="Nature">
        <title>The oyster genome reveals stress adaptation and complexity of shell formation.</title>
        <authorList>
            <person name="Zhang G."/>
            <person name="Fang X."/>
            <person name="Guo X."/>
            <person name="Li L."/>
            <person name="Luo R."/>
            <person name="Xu F."/>
            <person name="Yang P."/>
            <person name="Zhang L."/>
            <person name="Wang X."/>
            <person name="Qi H."/>
            <person name="Xiong Z."/>
            <person name="Que H."/>
            <person name="Xie Y."/>
            <person name="Holland P.W."/>
            <person name="Paps J."/>
            <person name="Zhu Y."/>
            <person name="Wu F."/>
            <person name="Chen Y."/>
            <person name="Wang J."/>
            <person name="Peng C."/>
            <person name="Meng J."/>
            <person name="Yang L."/>
            <person name="Liu J."/>
            <person name="Wen B."/>
            <person name="Zhang N."/>
            <person name="Huang Z."/>
            <person name="Zhu Q."/>
            <person name="Feng Y."/>
            <person name="Mount A."/>
            <person name="Hedgecock D."/>
            <person name="Xu Z."/>
            <person name="Liu Y."/>
            <person name="Domazet-Loso T."/>
            <person name="Du Y."/>
            <person name="Sun X."/>
            <person name="Zhang S."/>
            <person name="Liu B."/>
            <person name="Cheng P."/>
            <person name="Jiang X."/>
            <person name="Li J."/>
            <person name="Fan D."/>
            <person name="Wang W."/>
            <person name="Fu W."/>
            <person name="Wang T."/>
            <person name="Wang B."/>
            <person name="Zhang J."/>
            <person name="Peng Z."/>
            <person name="Li Y."/>
            <person name="Li N."/>
            <person name="Wang J."/>
            <person name="Chen M."/>
            <person name="He Y."/>
            <person name="Tan F."/>
            <person name="Song X."/>
            <person name="Zheng Q."/>
            <person name="Huang R."/>
            <person name="Yang H."/>
            <person name="Du X."/>
            <person name="Chen L."/>
            <person name="Yang M."/>
            <person name="Gaffney P.M."/>
            <person name="Wang S."/>
            <person name="Luo L."/>
            <person name="She Z."/>
            <person name="Ming Y."/>
            <person name="Huang W."/>
            <person name="Zhang S."/>
            <person name="Huang B."/>
            <person name="Zhang Y."/>
            <person name="Qu T."/>
            <person name="Ni P."/>
            <person name="Miao G."/>
            <person name="Wang J."/>
            <person name="Wang Q."/>
            <person name="Steinberg C.E."/>
            <person name="Wang H."/>
            <person name="Li N."/>
            <person name="Qian L."/>
            <person name="Zhang G."/>
            <person name="Li Y."/>
            <person name="Yang H."/>
            <person name="Liu X."/>
            <person name="Wang J."/>
            <person name="Yin Y."/>
            <person name="Wang J."/>
        </authorList>
    </citation>
    <scope>NUCLEOTIDE SEQUENCE [LARGE SCALE GENOMIC DNA]</scope>
    <source>
        <strain evidence="13">05x7-T-G4-1.051#20</strain>
    </source>
</reference>
<dbReference type="GO" id="GO:0005507">
    <property type="term" value="F:copper ion binding"/>
    <property type="evidence" value="ECO:0007669"/>
    <property type="project" value="InterPro"/>
</dbReference>
<evidence type="ECO:0000256" key="4">
    <source>
        <dbReference type="ARBA" id="ARBA00022723"/>
    </source>
</evidence>
<keyword evidence="10" id="KW-1015">Disulfide bond</keyword>
<dbReference type="GO" id="GO:0030667">
    <property type="term" value="C:secretory granule membrane"/>
    <property type="evidence" value="ECO:0007669"/>
    <property type="project" value="TreeGrafter"/>
</dbReference>
<dbReference type="Gene3D" id="2.60.120.310">
    <property type="entry name" value="Copper type II, ascorbate-dependent monooxygenase, N-terminal domain"/>
    <property type="match status" value="1"/>
</dbReference>
<keyword evidence="4" id="KW-0479">Metal-binding</keyword>
<dbReference type="SMART" id="SM00664">
    <property type="entry name" value="DoH"/>
    <property type="match status" value="2"/>
</dbReference>
<evidence type="ECO:0000256" key="10">
    <source>
        <dbReference type="ARBA" id="ARBA00023157"/>
    </source>
</evidence>
<comment type="similarity">
    <text evidence="3">Belongs to the copper type II ascorbate-dependent monooxygenase family.</text>
</comment>
<keyword evidence="9" id="KW-0472">Membrane</keyword>
<sequence length="850" mass="96519">MTSSQPKTALCGAPLPTEQFVFQESLDADGKYVLFWNVNKTHIIFEVHVETKGYIGFGMSPNGKMFPADVVVGWVKDGVPHFQDRHTGGHSQPIVDASQDWHLLYAREDHCRTVLKMVRKLDTCDDEDFKITDDTVKIIYSYHPHDPSSEDSIPYHGTHRGIRSLLLLSKLSPPPLESDAITIDWKNENYHVPSNDTTYSCRIFDFSSLQKKHHLIKFEVQVQKGHEVLVHHLVVYKCPGINRNLVNSPNYICHEDSDKTKHPCGKIVAIWAVGGEAFYFPTEAGLPVAEPGDTELYIMETHYNNPELKSGMVDNSGIRFTVTPTLRQHDAGILEFTAPVDTNLVIPPHQSNFVSSVYCNESTVTEFLQEYPNGVNVFGVQQHAHLLGKAIKTRVIHKGVEQKPLADDKYYDFNYQDFRRANRTLRAGDSLILECTYDSTGRTNVTYGGYSTQEEMCIVFIFHYPRTRLYNCQSKPLYKRFHTGPVVGWWSYLAPLTSTFDAMDWTNASVIREFKDSLENDQYMYDHAHREKGRSRKITSRQFKQWRERCLLAVCLLATGTINCLSSHSTGTRNVPTPSEVFPQHAQLDVNGTFHLYWKTNATHITFEAHVKTRGYMGFGLSPNGNMYPADIFTGWVKHGHAFLQDRHSTGHFEPTVDSSQDWILLHGEENEFGTVIKTVRKLDTCDDDDVKITGLGNNTDGVNIFATMEHGHLLARKIRTRIIRNGTELEPLTVANNYDFNFQEFRKPPYGDALVIECTYDSTQRSTVTHGGLATTDEMCLSFIIYYPKMGLDLCESVPMYNNVPRAQSNGHAVTSQFNFTLESDRNKFKMLTSTTKHWAACKGASLTP</sequence>
<evidence type="ECO:0000256" key="1">
    <source>
        <dbReference type="ARBA" id="ARBA00001973"/>
    </source>
</evidence>
<evidence type="ECO:0000256" key="3">
    <source>
        <dbReference type="ARBA" id="ARBA00010676"/>
    </source>
</evidence>
<evidence type="ECO:0000313" key="13">
    <source>
        <dbReference type="EMBL" id="EKC40021.1"/>
    </source>
</evidence>